<dbReference type="Proteomes" id="UP000317650">
    <property type="component" value="Chromosome 1"/>
</dbReference>
<evidence type="ECO:0000313" key="2">
    <source>
        <dbReference type="Proteomes" id="UP000317650"/>
    </source>
</evidence>
<keyword evidence="2" id="KW-1185">Reference proteome</keyword>
<reference evidence="1 2" key="1">
    <citation type="journal article" date="2019" name="Nat. Plants">
        <title>Genome sequencing of Musa balbisiana reveals subgenome evolution and function divergence in polyploid bananas.</title>
        <authorList>
            <person name="Yao X."/>
        </authorList>
    </citation>
    <scope>NUCLEOTIDE SEQUENCE [LARGE SCALE GENOMIC DNA]</scope>
    <source>
        <strain evidence="2">cv. DH-PKW</strain>
        <tissue evidence="1">Leaves</tissue>
    </source>
</reference>
<sequence>MAVPRCGELARVRGEPDGCDRGVVMIWGSLRELEANKSRNNSQTNACFLQVIDTCVALSDDFGSRDWTMCIITPALYQIM</sequence>
<comment type="caution">
    <text evidence="1">The sequence shown here is derived from an EMBL/GenBank/DDBJ whole genome shotgun (WGS) entry which is preliminary data.</text>
</comment>
<gene>
    <name evidence="1" type="ORF">C4D60_Mb01t24410</name>
</gene>
<name>A0A4S8JQQ5_MUSBA</name>
<dbReference type="EMBL" id="PYDT01000004">
    <property type="protein sequence ID" value="THU64242.1"/>
    <property type="molecule type" value="Genomic_DNA"/>
</dbReference>
<evidence type="ECO:0000313" key="1">
    <source>
        <dbReference type="EMBL" id="THU64242.1"/>
    </source>
</evidence>
<protein>
    <submittedName>
        <fullName evidence="1">Uncharacterized protein</fullName>
    </submittedName>
</protein>
<accession>A0A4S8JQQ5</accession>
<proteinExistence type="predicted"/>
<dbReference type="AlphaFoldDB" id="A0A4S8JQQ5"/>
<organism evidence="1 2">
    <name type="scientific">Musa balbisiana</name>
    <name type="common">Banana</name>
    <dbReference type="NCBI Taxonomy" id="52838"/>
    <lineage>
        <taxon>Eukaryota</taxon>
        <taxon>Viridiplantae</taxon>
        <taxon>Streptophyta</taxon>
        <taxon>Embryophyta</taxon>
        <taxon>Tracheophyta</taxon>
        <taxon>Spermatophyta</taxon>
        <taxon>Magnoliopsida</taxon>
        <taxon>Liliopsida</taxon>
        <taxon>Zingiberales</taxon>
        <taxon>Musaceae</taxon>
        <taxon>Musa</taxon>
    </lineage>
</organism>